<name>A0ABQ7QXW8_PLUXY</name>
<dbReference type="InterPro" id="IPR007588">
    <property type="entry name" value="Znf_FLYWCH"/>
</dbReference>
<dbReference type="EMBL" id="JAHIBW010000006">
    <property type="protein sequence ID" value="KAG7309881.1"/>
    <property type="molecule type" value="Genomic_DNA"/>
</dbReference>
<keyword evidence="1" id="KW-0479">Metal-binding</keyword>
<accession>A0ABQ7QXW8</accession>
<keyword evidence="6" id="KW-1185">Reference proteome</keyword>
<evidence type="ECO:0000256" key="2">
    <source>
        <dbReference type="ARBA" id="ARBA00022771"/>
    </source>
</evidence>
<evidence type="ECO:0000256" key="3">
    <source>
        <dbReference type="ARBA" id="ARBA00022833"/>
    </source>
</evidence>
<keyword evidence="3" id="KW-0862">Zinc</keyword>
<dbReference type="Proteomes" id="UP000823941">
    <property type="component" value="Chromosome 6"/>
</dbReference>
<protein>
    <recommendedName>
        <fullName evidence="4">FLYWCH-type domain-containing protein</fullName>
    </recommendedName>
</protein>
<keyword evidence="2" id="KW-0863">Zinc-finger</keyword>
<evidence type="ECO:0000259" key="4">
    <source>
        <dbReference type="Pfam" id="PF04500"/>
    </source>
</evidence>
<dbReference type="Gene3D" id="2.20.25.240">
    <property type="match status" value="2"/>
</dbReference>
<evidence type="ECO:0000313" key="6">
    <source>
        <dbReference type="Proteomes" id="UP000823941"/>
    </source>
</evidence>
<reference evidence="5 6" key="1">
    <citation type="submission" date="2021-06" db="EMBL/GenBank/DDBJ databases">
        <title>A haploid diamondback moth (Plutella xylostella L.) genome assembly resolves 31 chromosomes and identifies a diamide resistance mutation.</title>
        <authorList>
            <person name="Ward C.M."/>
            <person name="Perry K.D."/>
            <person name="Baker G."/>
            <person name="Powis K."/>
            <person name="Heckel D.G."/>
            <person name="Baxter S.W."/>
        </authorList>
    </citation>
    <scope>NUCLEOTIDE SEQUENCE [LARGE SCALE GENOMIC DNA]</scope>
    <source>
        <strain evidence="5 6">LV</strain>
        <tissue evidence="5">Single pupa</tissue>
    </source>
</reference>
<comment type="caution">
    <text evidence="5">The sequence shown here is derived from an EMBL/GenBank/DDBJ whole genome shotgun (WGS) entry which is preliminary data.</text>
</comment>
<evidence type="ECO:0000256" key="1">
    <source>
        <dbReference type="ARBA" id="ARBA00022723"/>
    </source>
</evidence>
<sequence>MSSRGRPQLMMNHYKYSCRSEYDNSVKKYINSDQDTVEFITSKKGNPLLKLSGYTYYEDKNKKTTATKSLEKSMRSRWRCSTHQGRRGCRANVVLVGEELNDLLMYKGHTFSKVPTSKNRYQCSQKYRGCKADVRVIGPREIRVTVGEHGHPPPIYTVTKDGRYVKI</sequence>
<feature type="domain" description="FLYWCH-type" evidence="4">
    <location>
        <begin position="39"/>
        <end position="109"/>
    </location>
</feature>
<proteinExistence type="predicted"/>
<organism evidence="5 6">
    <name type="scientific">Plutella xylostella</name>
    <name type="common">Diamondback moth</name>
    <name type="synonym">Plutella maculipennis</name>
    <dbReference type="NCBI Taxonomy" id="51655"/>
    <lineage>
        <taxon>Eukaryota</taxon>
        <taxon>Metazoa</taxon>
        <taxon>Ecdysozoa</taxon>
        <taxon>Arthropoda</taxon>
        <taxon>Hexapoda</taxon>
        <taxon>Insecta</taxon>
        <taxon>Pterygota</taxon>
        <taxon>Neoptera</taxon>
        <taxon>Endopterygota</taxon>
        <taxon>Lepidoptera</taxon>
        <taxon>Glossata</taxon>
        <taxon>Ditrysia</taxon>
        <taxon>Yponomeutoidea</taxon>
        <taxon>Plutellidae</taxon>
        <taxon>Plutella</taxon>
    </lineage>
</organism>
<dbReference type="Pfam" id="PF04500">
    <property type="entry name" value="FLYWCH"/>
    <property type="match status" value="1"/>
</dbReference>
<evidence type="ECO:0000313" key="5">
    <source>
        <dbReference type="EMBL" id="KAG7309881.1"/>
    </source>
</evidence>
<gene>
    <name evidence="5" type="ORF">JYU34_004395</name>
</gene>